<evidence type="ECO:0000313" key="1">
    <source>
        <dbReference type="EMBL" id="MCW3712082.1"/>
    </source>
</evidence>
<name>A0ABD4UCI7_9BURK</name>
<gene>
    <name evidence="1" type="ORF">UE95_012370</name>
</gene>
<dbReference type="Proteomes" id="UP000191686">
    <property type="component" value="Unassembled WGS sequence"/>
</dbReference>
<accession>A0ABD4UCI7</accession>
<organism evidence="1 2">
    <name type="scientific">Burkholderia cenocepacia</name>
    <dbReference type="NCBI Taxonomy" id="95486"/>
    <lineage>
        <taxon>Bacteria</taxon>
        <taxon>Pseudomonadati</taxon>
        <taxon>Pseudomonadota</taxon>
        <taxon>Betaproteobacteria</taxon>
        <taxon>Burkholderiales</taxon>
        <taxon>Burkholderiaceae</taxon>
        <taxon>Burkholderia</taxon>
        <taxon>Burkholderia cepacia complex</taxon>
    </lineage>
</organism>
<reference evidence="1 2" key="1">
    <citation type="journal article" date="2017" name="Front. Microbiol.">
        <title>Genomics reveals a unique clone of Burkholderia cenocepacia harbouring an actively excising novel genomic island.</title>
        <authorList>
            <person name="Patil P."/>
            <person name="Mali S."/>
            <person name="Midha S."/>
            <person name="Gautam V."/>
            <person name="Dash L."/>
            <person name="Kumar S."/>
            <person name="Shastri J."/>
            <person name="Singhal L."/>
            <person name="Patil P.B."/>
        </authorList>
    </citation>
    <scope>NUCLEOTIDE SEQUENCE [LARGE SCALE GENOMIC DNA]</scope>
    <source>
        <strain evidence="1 2">BC-19</strain>
    </source>
</reference>
<comment type="caution">
    <text evidence="1">The sequence shown here is derived from an EMBL/GenBank/DDBJ whole genome shotgun (WGS) entry which is preliminary data.</text>
</comment>
<protein>
    <submittedName>
        <fullName evidence="1">Uncharacterized protein</fullName>
    </submittedName>
</protein>
<dbReference type="RefSeq" id="WP_080323422.1">
    <property type="nucleotide sequence ID" value="NZ_JAIMHC010000001.1"/>
</dbReference>
<reference evidence="1 2" key="2">
    <citation type="journal article" date="2017" name="Front. Microbiol.">
        <title>Genomics Reveals a Unique Clone of Burkholderia cenocepacia Harboring an Actively Excising Novel Genomic Island.</title>
        <authorList>
            <person name="Patil P.P."/>
            <person name="Mali S."/>
            <person name="Midha S."/>
            <person name="Gautam V."/>
            <person name="Dash L."/>
            <person name="Kumar S."/>
            <person name="Shastri J."/>
            <person name="Singhal L."/>
            <person name="Patil P.B."/>
        </authorList>
    </citation>
    <scope>NUCLEOTIDE SEQUENCE [LARGE SCALE GENOMIC DNA]</scope>
    <source>
        <strain evidence="1 2">BC-19</strain>
    </source>
</reference>
<sequence>MEQKYSKTVKKLGGQALVDFFKTEGKVSKIASTGFLSLLNDGGKSESYTFKTRTHWFQLQCINNHWHLYGLPKVAILDVQADLYKYLNPQKDDDVQWIYDEMKNVLDIYALSLDHIKL</sequence>
<dbReference type="AlphaFoldDB" id="A0ABD4UCI7"/>
<dbReference type="EMBL" id="JYMX02000008">
    <property type="protein sequence ID" value="MCW3712082.1"/>
    <property type="molecule type" value="Genomic_DNA"/>
</dbReference>
<evidence type="ECO:0000313" key="2">
    <source>
        <dbReference type="Proteomes" id="UP000191686"/>
    </source>
</evidence>
<proteinExistence type="predicted"/>